<organism evidence="2 3">
    <name type="scientific">Shewanella insulae</name>
    <dbReference type="NCBI Taxonomy" id="2681496"/>
    <lineage>
        <taxon>Bacteria</taxon>
        <taxon>Pseudomonadati</taxon>
        <taxon>Pseudomonadota</taxon>
        <taxon>Gammaproteobacteria</taxon>
        <taxon>Alteromonadales</taxon>
        <taxon>Shewanellaceae</taxon>
        <taxon>Shewanella</taxon>
    </lineage>
</organism>
<dbReference type="AlphaFoldDB" id="A0A6L7I2I2"/>
<proteinExistence type="predicted"/>
<keyword evidence="3" id="KW-1185">Reference proteome</keyword>
<keyword evidence="1" id="KW-0472">Membrane</keyword>
<feature type="transmembrane region" description="Helical" evidence="1">
    <location>
        <begin position="94"/>
        <end position="116"/>
    </location>
</feature>
<feature type="transmembrane region" description="Helical" evidence="1">
    <location>
        <begin position="21"/>
        <end position="42"/>
    </location>
</feature>
<dbReference type="EMBL" id="WRPA01000020">
    <property type="protein sequence ID" value="MXR70490.1"/>
    <property type="molecule type" value="Genomic_DNA"/>
</dbReference>
<sequence length="121" mass="12360">MQPATQTPGVAVQPEPKHSGLGIAGFVLSILSTLLIFGLLIIAGVLEATTPGGIDETSPEAIIVGLLLFAFIGLTLVALGLGVAGLFQKQRKKIFAILGTIFSSVTVLATLALIGYGTTID</sequence>
<accession>A0A6L7I2I2</accession>
<keyword evidence="1" id="KW-1133">Transmembrane helix</keyword>
<feature type="transmembrane region" description="Helical" evidence="1">
    <location>
        <begin position="62"/>
        <end position="87"/>
    </location>
</feature>
<evidence type="ECO:0000313" key="3">
    <source>
        <dbReference type="Proteomes" id="UP000474778"/>
    </source>
</evidence>
<comment type="caution">
    <text evidence="2">The sequence shown here is derived from an EMBL/GenBank/DDBJ whole genome shotgun (WGS) entry which is preliminary data.</text>
</comment>
<protein>
    <submittedName>
        <fullName evidence="2">Uncharacterized protein</fullName>
    </submittedName>
</protein>
<evidence type="ECO:0000313" key="2">
    <source>
        <dbReference type="EMBL" id="MXR70490.1"/>
    </source>
</evidence>
<reference evidence="2 3" key="1">
    <citation type="submission" date="2019-12" db="EMBL/GenBank/DDBJ databases">
        <title>Shewanella insulae sp. nov., isolated from a tidal flat.</title>
        <authorList>
            <person name="Yoon J.-H."/>
        </authorList>
    </citation>
    <scope>NUCLEOTIDE SEQUENCE [LARGE SCALE GENOMIC DNA]</scope>
    <source>
        <strain evidence="2 3">JBTF-M18</strain>
    </source>
</reference>
<keyword evidence="1" id="KW-0812">Transmembrane</keyword>
<evidence type="ECO:0000256" key="1">
    <source>
        <dbReference type="SAM" id="Phobius"/>
    </source>
</evidence>
<name>A0A6L7I2I2_9GAMM</name>
<dbReference type="Proteomes" id="UP000474778">
    <property type="component" value="Unassembled WGS sequence"/>
</dbReference>
<gene>
    <name evidence="2" type="ORF">GNT65_17690</name>
</gene>